<dbReference type="RefSeq" id="WP_076667754.1">
    <property type="nucleotide sequence ID" value="NZ_JAJGZO010000025.1"/>
</dbReference>
<dbReference type="Proteomes" id="UP000305840">
    <property type="component" value="Unassembled WGS sequence"/>
</dbReference>
<dbReference type="EMBL" id="SYVO01000163">
    <property type="protein sequence ID" value="TKG00057.1"/>
    <property type="molecule type" value="Genomic_DNA"/>
</dbReference>
<protein>
    <submittedName>
        <fullName evidence="2">Glycosyltransferase</fullName>
    </submittedName>
</protein>
<sequence length="342" mass="39490">MSKAVLNFVDMKFDKSGHYIDDLKEFGFLSKDYICNYYAPIDLDKDDVNVDSKFVINALPKGWKLYFVIYYLLLTKRNEKIFFLSCSFIPLFILSILSINFNYIFRVHSMPVVKVAVYKKVIRYISNLSINTVFLDEPVKEYFVLKGYSHPKKSACVIGRTLDIEREINTKQERSFNLLFIGAMNSEKDLKPIIDALLDQKIEKLTLSFLSKGIDCYDAELNDLKSLYEDLIISNEFLSRSDYDSAIKNADALILPYKVSYGVRFSAVLNDALSLGKKVLTIKLPQFEHYAKRYNACYLYNDKFDVVNAIHELMSSPPLNKEDLNLDYSQSVKVAQLKRLGL</sequence>
<feature type="transmembrane region" description="Helical" evidence="1">
    <location>
        <begin position="54"/>
        <end position="74"/>
    </location>
</feature>
<organism evidence="2 3">
    <name type="scientific">Vibrio lentus</name>
    <dbReference type="NCBI Taxonomy" id="136468"/>
    <lineage>
        <taxon>Bacteria</taxon>
        <taxon>Pseudomonadati</taxon>
        <taxon>Pseudomonadota</taxon>
        <taxon>Gammaproteobacteria</taxon>
        <taxon>Vibrionales</taxon>
        <taxon>Vibrionaceae</taxon>
        <taxon>Vibrio</taxon>
    </lineage>
</organism>
<keyword evidence="1" id="KW-0812">Transmembrane</keyword>
<dbReference type="Gene3D" id="3.40.50.2000">
    <property type="entry name" value="Glycogen Phosphorylase B"/>
    <property type="match status" value="1"/>
</dbReference>
<reference evidence="2 3" key="1">
    <citation type="submission" date="2019-04" db="EMBL/GenBank/DDBJ databases">
        <title>A reverse ecology approach based on a biological definition of microbial populations.</title>
        <authorList>
            <person name="Arevalo P."/>
            <person name="Vaninsberghe D."/>
            <person name="Elsherbini J."/>
            <person name="Gore J."/>
            <person name="Polz M."/>
        </authorList>
    </citation>
    <scope>NUCLEOTIDE SEQUENCE [LARGE SCALE GENOMIC DNA]</scope>
    <source>
        <strain evidence="2 3">10N.222.48.A1</strain>
    </source>
</reference>
<name>A0A4U2DWL6_9VIBR</name>
<evidence type="ECO:0000313" key="2">
    <source>
        <dbReference type="EMBL" id="TKG00057.1"/>
    </source>
</evidence>
<evidence type="ECO:0000313" key="3">
    <source>
        <dbReference type="Proteomes" id="UP000305840"/>
    </source>
</evidence>
<feature type="transmembrane region" description="Helical" evidence="1">
    <location>
        <begin position="81"/>
        <end position="105"/>
    </location>
</feature>
<keyword evidence="2" id="KW-0808">Transferase</keyword>
<gene>
    <name evidence="2" type="ORF">FCV91_25065</name>
</gene>
<dbReference type="SUPFAM" id="SSF53756">
    <property type="entry name" value="UDP-Glycosyltransferase/glycogen phosphorylase"/>
    <property type="match status" value="1"/>
</dbReference>
<comment type="caution">
    <text evidence="2">The sequence shown here is derived from an EMBL/GenBank/DDBJ whole genome shotgun (WGS) entry which is preliminary data.</text>
</comment>
<proteinExistence type="predicted"/>
<keyword evidence="1" id="KW-1133">Transmembrane helix</keyword>
<evidence type="ECO:0000256" key="1">
    <source>
        <dbReference type="SAM" id="Phobius"/>
    </source>
</evidence>
<accession>A0A4U2DWL6</accession>
<dbReference type="GO" id="GO:0016740">
    <property type="term" value="F:transferase activity"/>
    <property type="evidence" value="ECO:0007669"/>
    <property type="project" value="UniProtKB-KW"/>
</dbReference>
<dbReference type="AlphaFoldDB" id="A0A4U2DWL6"/>
<keyword evidence="1" id="KW-0472">Membrane</keyword>